<accession>A0A0G0LNE7</accession>
<feature type="transmembrane region" description="Helical" evidence="10">
    <location>
        <begin position="204"/>
        <end position="225"/>
    </location>
</feature>
<proteinExistence type="predicted"/>
<dbReference type="EMBL" id="LBVP01000012">
    <property type="protein sequence ID" value="KKQ89505.1"/>
    <property type="molecule type" value="Genomic_DNA"/>
</dbReference>
<feature type="transmembrane region" description="Helical" evidence="10">
    <location>
        <begin position="269"/>
        <end position="286"/>
    </location>
</feature>
<evidence type="ECO:0000313" key="12">
    <source>
        <dbReference type="Proteomes" id="UP000034893"/>
    </source>
</evidence>
<feature type="transmembrane region" description="Helical" evidence="10">
    <location>
        <begin position="121"/>
        <end position="143"/>
    </location>
</feature>
<dbReference type="AlphaFoldDB" id="A0A0G0LNE7"/>
<dbReference type="Proteomes" id="UP000034893">
    <property type="component" value="Unassembled WGS sequence"/>
</dbReference>
<comment type="subcellular location">
    <subcellularLocation>
        <location evidence="1">Endoplasmic reticulum membrane</location>
        <topology evidence="1">Multi-pass membrane protein</topology>
    </subcellularLocation>
</comment>
<keyword evidence="7" id="KW-0256">Endoplasmic reticulum</keyword>
<feature type="transmembrane region" description="Helical" evidence="10">
    <location>
        <begin position="90"/>
        <end position="109"/>
    </location>
</feature>
<dbReference type="GO" id="GO:0016020">
    <property type="term" value="C:membrane"/>
    <property type="evidence" value="ECO:0007669"/>
    <property type="project" value="GOC"/>
</dbReference>
<evidence type="ECO:0000256" key="6">
    <source>
        <dbReference type="ARBA" id="ARBA00022692"/>
    </source>
</evidence>
<sequence>MILKIFLFWRLGLLLITYLGSFTFPLVANGALGAIGSGRQFDFWKSQAQWDGGHYFQIANQGYLLNSDFAFFPFFPALIKFFALILNGNYLLSGLLISNIAFVTFLLIFYKFIKDKYSKDIAFFATVTYLVFPTSFFAVSYYSESIFLLLVILTLKFLKDEKFLLSAIFASLASLTRLIGIMLTVSLIYSYFSKINFNLKKLNRYFLHISVASFGFVSYSVYLFYKVNDPLKFLNVQSFWLRQVVDPISTIFTYLPAPLTAEPRTAYDYFDLLLTLLFLTILIVGIRKISSSLWIFSMLVILIPASTGTLTSMPRYLLASLGTFVIIGQYLETKPKLRLTIWAVLLTLQAILAVRFVNGYWVA</sequence>
<dbReference type="PANTHER" id="PTHR12468:SF2">
    <property type="entry name" value="GPI MANNOSYLTRANSFERASE 2"/>
    <property type="match status" value="1"/>
</dbReference>
<evidence type="ECO:0000256" key="10">
    <source>
        <dbReference type="SAM" id="Phobius"/>
    </source>
</evidence>
<feature type="transmembrane region" description="Helical" evidence="10">
    <location>
        <begin position="293"/>
        <end position="310"/>
    </location>
</feature>
<gene>
    <name evidence="11" type="ORF">UT12_C0012G0016</name>
</gene>
<protein>
    <recommendedName>
        <fullName evidence="13">Glycosyltransferase RgtA/B/C/D-like domain-containing protein</fullName>
    </recommendedName>
</protein>
<evidence type="ECO:0000313" key="11">
    <source>
        <dbReference type="EMBL" id="KKQ89505.1"/>
    </source>
</evidence>
<evidence type="ECO:0000256" key="2">
    <source>
        <dbReference type="ARBA" id="ARBA00004687"/>
    </source>
</evidence>
<keyword evidence="8 10" id="KW-1133">Transmembrane helix</keyword>
<evidence type="ECO:0000256" key="4">
    <source>
        <dbReference type="ARBA" id="ARBA00022676"/>
    </source>
</evidence>
<dbReference type="GO" id="GO:0004376">
    <property type="term" value="F:GPI mannosyltransferase activity"/>
    <property type="evidence" value="ECO:0007669"/>
    <property type="project" value="InterPro"/>
</dbReference>
<reference evidence="11 12" key="1">
    <citation type="journal article" date="2015" name="Nature">
        <title>rRNA introns, odd ribosomes, and small enigmatic genomes across a large radiation of phyla.</title>
        <authorList>
            <person name="Brown C.T."/>
            <person name="Hug L.A."/>
            <person name="Thomas B.C."/>
            <person name="Sharon I."/>
            <person name="Castelle C.J."/>
            <person name="Singh A."/>
            <person name="Wilkins M.J."/>
            <person name="Williams K.H."/>
            <person name="Banfield J.F."/>
        </authorList>
    </citation>
    <scope>NUCLEOTIDE SEQUENCE [LARGE SCALE GENOMIC DNA]</scope>
</reference>
<evidence type="ECO:0000256" key="1">
    <source>
        <dbReference type="ARBA" id="ARBA00004477"/>
    </source>
</evidence>
<evidence type="ECO:0000256" key="7">
    <source>
        <dbReference type="ARBA" id="ARBA00022824"/>
    </source>
</evidence>
<keyword evidence="5" id="KW-0808">Transferase</keyword>
<feature type="transmembrane region" description="Helical" evidence="10">
    <location>
        <begin position="163"/>
        <end position="192"/>
    </location>
</feature>
<evidence type="ECO:0000256" key="8">
    <source>
        <dbReference type="ARBA" id="ARBA00022989"/>
    </source>
</evidence>
<comment type="caution">
    <text evidence="11">The sequence shown here is derived from an EMBL/GenBank/DDBJ whole genome shotgun (WGS) entry which is preliminary data.</text>
</comment>
<keyword evidence="6 10" id="KW-0812">Transmembrane</keyword>
<dbReference type="GO" id="GO:0006506">
    <property type="term" value="P:GPI anchor biosynthetic process"/>
    <property type="evidence" value="ECO:0007669"/>
    <property type="project" value="UniProtKB-UniPathway"/>
</dbReference>
<feature type="transmembrane region" description="Helical" evidence="10">
    <location>
        <begin position="339"/>
        <end position="361"/>
    </location>
</feature>
<name>A0A0G0LNE7_9BACT</name>
<dbReference type="UniPathway" id="UPA00196"/>
<evidence type="ECO:0008006" key="13">
    <source>
        <dbReference type="Google" id="ProtNLM"/>
    </source>
</evidence>
<evidence type="ECO:0000256" key="3">
    <source>
        <dbReference type="ARBA" id="ARBA00022502"/>
    </source>
</evidence>
<dbReference type="PANTHER" id="PTHR12468">
    <property type="entry name" value="GPI MANNOSYLTRANSFERASE 2"/>
    <property type="match status" value="1"/>
</dbReference>
<dbReference type="Pfam" id="PF04188">
    <property type="entry name" value="Mannosyl_trans2"/>
    <property type="match status" value="1"/>
</dbReference>
<dbReference type="GO" id="GO:0031501">
    <property type="term" value="C:mannosyltransferase complex"/>
    <property type="evidence" value="ECO:0007669"/>
    <property type="project" value="TreeGrafter"/>
</dbReference>
<dbReference type="InterPro" id="IPR007315">
    <property type="entry name" value="PIG-V/Gpi18"/>
</dbReference>
<dbReference type="GO" id="GO:0000009">
    <property type="term" value="F:alpha-1,6-mannosyltransferase activity"/>
    <property type="evidence" value="ECO:0007669"/>
    <property type="project" value="InterPro"/>
</dbReference>
<organism evidence="11 12">
    <name type="scientific">Candidatus Curtissbacteria bacterium GW2011_GWC2_38_9</name>
    <dbReference type="NCBI Taxonomy" id="1618414"/>
    <lineage>
        <taxon>Bacteria</taxon>
        <taxon>Candidatus Curtissiibacteriota</taxon>
    </lineage>
</organism>
<keyword evidence="4" id="KW-0328">Glycosyltransferase</keyword>
<evidence type="ECO:0000256" key="9">
    <source>
        <dbReference type="ARBA" id="ARBA00023136"/>
    </source>
</evidence>
<evidence type="ECO:0000256" key="5">
    <source>
        <dbReference type="ARBA" id="ARBA00022679"/>
    </source>
</evidence>
<keyword evidence="3" id="KW-0337">GPI-anchor biosynthesis</keyword>
<comment type="pathway">
    <text evidence="2">Glycolipid biosynthesis; glycosylphosphatidylinositol-anchor biosynthesis.</text>
</comment>
<keyword evidence="9 10" id="KW-0472">Membrane</keyword>